<evidence type="ECO:0000313" key="2">
    <source>
        <dbReference type="EMBL" id="PGH09639.1"/>
    </source>
</evidence>
<feature type="compositionally biased region" description="Low complexity" evidence="1">
    <location>
        <begin position="122"/>
        <end position="132"/>
    </location>
</feature>
<feature type="compositionally biased region" description="Polar residues" evidence="1">
    <location>
        <begin position="148"/>
        <end position="161"/>
    </location>
</feature>
<feature type="compositionally biased region" description="Polar residues" evidence="1">
    <location>
        <begin position="190"/>
        <end position="205"/>
    </location>
</feature>
<dbReference type="Proteomes" id="UP000224634">
    <property type="component" value="Unassembled WGS sequence"/>
</dbReference>
<reference evidence="2 3" key="1">
    <citation type="submission" date="2017-10" db="EMBL/GenBank/DDBJ databases">
        <title>Comparative genomics in systemic dimorphic fungi from Ajellomycetaceae.</title>
        <authorList>
            <person name="Munoz J.F."/>
            <person name="Mcewen J.G."/>
            <person name="Clay O.K."/>
            <person name="Cuomo C.A."/>
        </authorList>
    </citation>
    <scope>NUCLEOTIDE SEQUENCE [LARGE SCALE GENOMIC DNA]</scope>
    <source>
        <strain evidence="2 3">UAMH7299</strain>
    </source>
</reference>
<protein>
    <submittedName>
        <fullName evidence="2">Uncharacterized protein</fullName>
    </submittedName>
</protein>
<evidence type="ECO:0000313" key="3">
    <source>
        <dbReference type="Proteomes" id="UP000224634"/>
    </source>
</evidence>
<feature type="region of interest" description="Disordered" evidence="1">
    <location>
        <begin position="122"/>
        <end position="163"/>
    </location>
</feature>
<gene>
    <name evidence="2" type="ORF">AJ80_07668</name>
</gene>
<feature type="compositionally biased region" description="Low complexity" evidence="1">
    <location>
        <begin position="178"/>
        <end position="189"/>
    </location>
</feature>
<keyword evidence="3" id="KW-1185">Reference proteome</keyword>
<dbReference type="OrthoDB" id="5377226at2759"/>
<organism evidence="2 3">
    <name type="scientific">Polytolypa hystricis (strain UAMH7299)</name>
    <dbReference type="NCBI Taxonomy" id="1447883"/>
    <lineage>
        <taxon>Eukaryota</taxon>
        <taxon>Fungi</taxon>
        <taxon>Dikarya</taxon>
        <taxon>Ascomycota</taxon>
        <taxon>Pezizomycotina</taxon>
        <taxon>Eurotiomycetes</taxon>
        <taxon>Eurotiomycetidae</taxon>
        <taxon>Onygenales</taxon>
        <taxon>Onygenales incertae sedis</taxon>
        <taxon>Polytolypa</taxon>
    </lineage>
</organism>
<feature type="region of interest" description="Disordered" evidence="1">
    <location>
        <begin position="178"/>
        <end position="205"/>
    </location>
</feature>
<proteinExistence type="predicted"/>
<evidence type="ECO:0000256" key="1">
    <source>
        <dbReference type="SAM" id="MobiDB-lite"/>
    </source>
</evidence>
<feature type="region of interest" description="Disordered" evidence="1">
    <location>
        <begin position="83"/>
        <end position="107"/>
    </location>
</feature>
<feature type="region of interest" description="Disordered" evidence="1">
    <location>
        <begin position="1"/>
        <end position="32"/>
    </location>
</feature>
<name>A0A2B7XL16_POLH7</name>
<dbReference type="AlphaFoldDB" id="A0A2B7XL16"/>
<accession>A0A2B7XL16</accession>
<dbReference type="EMBL" id="PDNA01000152">
    <property type="protein sequence ID" value="PGH09639.1"/>
    <property type="molecule type" value="Genomic_DNA"/>
</dbReference>
<feature type="compositionally biased region" description="Polar residues" evidence="1">
    <location>
        <begin position="18"/>
        <end position="29"/>
    </location>
</feature>
<sequence length="306" mass="34263">MYFQPPQLDGQDDPALITDSSMLESSTPEQRIPDPAMLKKRKRDIDSQENQDMIITPPAFTPHDIQHLDAKFRERYYEYTKQASAAARLRHPEYSSGKGLTQLRHRLQPVTPLKRRRLLQQQQLQTRNQQLLFPSETQEPQPNVWGSEHNNSHMSTPSRPKSPSFLLITAASTSIPSPAISPRTIIPSSHQLPNPRETSQRPLTSPLSPCHICHRRPTTRSVVDAYADCEICNERACYICLRECAGHECIGVSAGTQQQGYEYLVGQGGGRKICSHCAVEGVTECGEETVLCLDCLAGLHGDIIRS</sequence>
<comment type="caution">
    <text evidence="2">The sequence shown here is derived from an EMBL/GenBank/DDBJ whole genome shotgun (WGS) entry which is preliminary data.</text>
</comment>